<organism evidence="5 6">
    <name type="scientific">Candolleomyces eurysporus</name>
    <dbReference type="NCBI Taxonomy" id="2828524"/>
    <lineage>
        <taxon>Eukaryota</taxon>
        <taxon>Fungi</taxon>
        <taxon>Dikarya</taxon>
        <taxon>Basidiomycota</taxon>
        <taxon>Agaricomycotina</taxon>
        <taxon>Agaricomycetes</taxon>
        <taxon>Agaricomycetidae</taxon>
        <taxon>Agaricales</taxon>
        <taxon>Agaricineae</taxon>
        <taxon>Psathyrellaceae</taxon>
        <taxon>Candolleomyces</taxon>
    </lineage>
</organism>
<dbReference type="Proteomes" id="UP001140091">
    <property type="component" value="Unassembled WGS sequence"/>
</dbReference>
<evidence type="ECO:0000313" key="5">
    <source>
        <dbReference type="EMBL" id="KAJ2934841.1"/>
    </source>
</evidence>
<accession>A0A9W8JFI4</accession>
<feature type="compositionally biased region" description="Pro residues" evidence="3">
    <location>
        <begin position="310"/>
        <end position="319"/>
    </location>
</feature>
<evidence type="ECO:0000313" key="6">
    <source>
        <dbReference type="Proteomes" id="UP001140091"/>
    </source>
</evidence>
<name>A0A9W8JFI4_9AGAR</name>
<feature type="region of interest" description="Disordered" evidence="3">
    <location>
        <begin position="366"/>
        <end position="412"/>
    </location>
</feature>
<dbReference type="PANTHER" id="PTHR12765">
    <property type="entry name" value="RED PROTEIN IK FACTOR CYTOKINE IK"/>
    <property type="match status" value="1"/>
</dbReference>
<evidence type="ECO:0000256" key="3">
    <source>
        <dbReference type="SAM" id="MobiDB-lite"/>
    </source>
</evidence>
<feature type="compositionally biased region" description="Basic residues" evidence="3">
    <location>
        <begin position="371"/>
        <end position="381"/>
    </location>
</feature>
<feature type="region of interest" description="Disordered" evidence="3">
    <location>
        <begin position="1"/>
        <end position="67"/>
    </location>
</feature>
<feature type="domain" description="RED-like N-terminal" evidence="4">
    <location>
        <begin position="38"/>
        <end position="158"/>
    </location>
</feature>
<evidence type="ECO:0000259" key="4">
    <source>
        <dbReference type="Pfam" id="PF07808"/>
    </source>
</evidence>
<evidence type="ECO:0000256" key="1">
    <source>
        <dbReference type="ARBA" id="ARBA00004123"/>
    </source>
</evidence>
<dbReference type="InterPro" id="IPR039896">
    <property type="entry name" value="Red-like"/>
</dbReference>
<feature type="compositionally biased region" description="Basic and acidic residues" evidence="3">
    <location>
        <begin position="1"/>
        <end position="10"/>
    </location>
</feature>
<comment type="caution">
    <text evidence="5">The sequence shown here is derived from an EMBL/GenBank/DDBJ whole genome shotgun (WGS) entry which is preliminary data.</text>
</comment>
<feature type="compositionally biased region" description="Basic and acidic residues" evidence="3">
    <location>
        <begin position="297"/>
        <end position="309"/>
    </location>
</feature>
<dbReference type="AlphaFoldDB" id="A0A9W8JFI4"/>
<evidence type="ECO:0000256" key="2">
    <source>
        <dbReference type="ARBA" id="ARBA00023242"/>
    </source>
</evidence>
<dbReference type="OrthoDB" id="3366823at2759"/>
<proteinExistence type="predicted"/>
<reference evidence="5" key="1">
    <citation type="submission" date="2022-06" db="EMBL/GenBank/DDBJ databases">
        <title>Genome Sequence of Candolleomyces eurysporus.</title>
        <authorList>
            <person name="Buettner E."/>
        </authorList>
    </citation>
    <scope>NUCLEOTIDE SEQUENCE</scope>
    <source>
        <strain evidence="5">VTCC 930004</strain>
    </source>
</reference>
<feature type="compositionally biased region" description="Basic and acidic residues" evidence="3">
    <location>
        <begin position="394"/>
        <end position="412"/>
    </location>
</feature>
<dbReference type="EMBL" id="JANBPK010000709">
    <property type="protein sequence ID" value="KAJ2934841.1"/>
    <property type="molecule type" value="Genomic_DNA"/>
</dbReference>
<gene>
    <name evidence="5" type="ORF">H1R20_g2254</name>
</gene>
<dbReference type="Pfam" id="PF07808">
    <property type="entry name" value="RED_N"/>
    <property type="match status" value="1"/>
</dbReference>
<comment type="subcellular location">
    <subcellularLocation>
        <location evidence="1">Nucleus</location>
    </subcellularLocation>
</comment>
<feature type="non-terminal residue" evidence="5">
    <location>
        <position position="1"/>
    </location>
</feature>
<feature type="region of interest" description="Disordered" evidence="3">
    <location>
        <begin position="134"/>
        <end position="346"/>
    </location>
</feature>
<dbReference type="GO" id="GO:0005634">
    <property type="term" value="C:nucleus"/>
    <property type="evidence" value="ECO:0007669"/>
    <property type="project" value="UniProtKB-SubCell"/>
</dbReference>
<keyword evidence="2" id="KW-0539">Nucleus</keyword>
<sequence>MDQKAGDSSKGKGPTSRGSLLSAAAKPKKVEASEPAFKPRKVKPSEKDGKYRDRASERRHGEAGDFAHVEALLADFEKQAKDEGSMAEVEEKRKYLGGDSEHSVLVKGLDFALLEQNKARAALVNDEFDDESLEKVFQDAASGDNPKKKQPLSPEEEEPRKLEVAKQQGKFKPIGFKPIGQPTAEPKKKKKAKADGIDGERKKKKRKLDSQQGVEEPPPKPEATVQPVAPAPSAEPEPEPVDEDFDIFAGAGDYEGLELEDDDEEDSAKPNRRRATVEDEEEDPSSSTRPKQWISIEEDRAILRSKSPEPPRSASPPREPSSSKAASRNLEAEDGEMDEDVPMKLVPLASSALPSVRDFLDMDRAATSSWKNKKRKDKKKAGQGSEPQTANAEAKAERDYKRLKAYTDKKGS</sequence>
<dbReference type="InterPro" id="IPR012916">
    <property type="entry name" value="RED_N"/>
</dbReference>
<feature type="compositionally biased region" description="Basic and acidic residues" evidence="3">
    <location>
        <begin position="43"/>
        <end position="67"/>
    </location>
</feature>
<keyword evidence="6" id="KW-1185">Reference proteome</keyword>
<feature type="compositionally biased region" description="Acidic residues" evidence="3">
    <location>
        <begin position="236"/>
        <end position="246"/>
    </location>
</feature>
<protein>
    <recommendedName>
        <fullName evidence="4">RED-like N-terminal domain-containing protein</fullName>
    </recommendedName>
</protein>
<feature type="compositionally biased region" description="Acidic residues" evidence="3">
    <location>
        <begin position="255"/>
        <end position="266"/>
    </location>
</feature>